<protein>
    <submittedName>
        <fullName evidence="1">Unnamed protein product</fullName>
    </submittedName>
</protein>
<keyword evidence="2" id="KW-1185">Reference proteome</keyword>
<gene>
    <name evidence="1" type="ORF">Cboi01_000660600</name>
</gene>
<evidence type="ECO:0000313" key="2">
    <source>
        <dbReference type="Proteomes" id="UP001165101"/>
    </source>
</evidence>
<reference evidence="1" key="1">
    <citation type="submission" date="2023-04" db="EMBL/GenBank/DDBJ databases">
        <title>Candida boidinii NBRC 1967.</title>
        <authorList>
            <person name="Ichikawa N."/>
            <person name="Sato H."/>
            <person name="Tonouchi N."/>
        </authorList>
    </citation>
    <scope>NUCLEOTIDE SEQUENCE</scope>
    <source>
        <strain evidence="1">NBRC 1967</strain>
    </source>
</reference>
<proteinExistence type="predicted"/>
<evidence type="ECO:0000313" key="1">
    <source>
        <dbReference type="EMBL" id="GMF05449.1"/>
    </source>
</evidence>
<organism evidence="1 2">
    <name type="scientific">Candida boidinii</name>
    <name type="common">Yeast</name>
    <dbReference type="NCBI Taxonomy" id="5477"/>
    <lineage>
        <taxon>Eukaryota</taxon>
        <taxon>Fungi</taxon>
        <taxon>Dikarya</taxon>
        <taxon>Ascomycota</taxon>
        <taxon>Saccharomycotina</taxon>
        <taxon>Pichiomycetes</taxon>
        <taxon>Pichiales</taxon>
        <taxon>Pichiaceae</taxon>
        <taxon>Ogataea</taxon>
        <taxon>Ogataea/Candida clade</taxon>
    </lineage>
</organism>
<accession>A0ACB5U9F6</accession>
<dbReference type="EMBL" id="BSXV01007684">
    <property type="protein sequence ID" value="GMF05449.1"/>
    <property type="molecule type" value="Genomic_DNA"/>
</dbReference>
<dbReference type="Proteomes" id="UP001165101">
    <property type="component" value="Unassembled WGS sequence"/>
</dbReference>
<sequence>MEFTTPKSYNNTKVSVGMVVNSKGEIISASMNNQNKTIHLNSEIDEIGWPIPHKIEFILNGLNNKNEKILTKCYGDLIKLSERVDVMAEIPQFVKNIVSGVAGTKPYIYQFSNEFNLEINLPNGEIIKETGLGYNEATFISAIQQQD</sequence>
<comment type="caution">
    <text evidence="1">The sequence shown here is derived from an EMBL/GenBank/DDBJ whole genome shotgun (WGS) entry which is preliminary data.</text>
</comment>
<name>A0ACB5U9F6_CANBO</name>